<keyword evidence="2" id="KW-1185">Reference proteome</keyword>
<dbReference type="KEGG" id="pbl:PAAG_11183"/>
<dbReference type="AlphaFoldDB" id="A0A0A2VMC8"/>
<reference evidence="1 2" key="1">
    <citation type="journal article" date="2011" name="PLoS Genet.">
        <title>Comparative genomic analysis of human fungal pathogens causing paracoccidioidomycosis.</title>
        <authorList>
            <person name="Desjardins C.A."/>
            <person name="Champion M.D."/>
            <person name="Holder J.W."/>
            <person name="Muszewska A."/>
            <person name="Goldberg J."/>
            <person name="Bailao A.M."/>
            <person name="Brigido M.M."/>
            <person name="Ferreira M.E."/>
            <person name="Garcia A.M."/>
            <person name="Grynberg M."/>
            <person name="Gujja S."/>
            <person name="Heiman D.I."/>
            <person name="Henn M.R."/>
            <person name="Kodira C.D."/>
            <person name="Leon-Narvaez H."/>
            <person name="Longo L.V."/>
            <person name="Ma L.J."/>
            <person name="Malavazi I."/>
            <person name="Matsuo A.L."/>
            <person name="Morais F.V."/>
            <person name="Pereira M."/>
            <person name="Rodriguez-Brito S."/>
            <person name="Sakthikumar S."/>
            <person name="Salem-Izacc S.M."/>
            <person name="Sykes S.M."/>
            <person name="Teixeira M.M."/>
            <person name="Vallejo M.C."/>
            <person name="Walter M.E."/>
            <person name="Yandava C."/>
            <person name="Young S."/>
            <person name="Zeng Q."/>
            <person name="Zucker J."/>
            <person name="Felipe M.S."/>
            <person name="Goldman G.H."/>
            <person name="Haas B.J."/>
            <person name="McEwen J.G."/>
            <person name="Nino-Vega G."/>
            <person name="Puccia R."/>
            <person name="San-Blas G."/>
            <person name="Soares C.M."/>
            <person name="Birren B.W."/>
            <person name="Cuomo C.A."/>
        </authorList>
    </citation>
    <scope>NUCLEOTIDE SEQUENCE [LARGE SCALE GENOMIC DNA]</scope>
    <source>
        <strain evidence="2">ATCC MYA-826 / Pb01</strain>
    </source>
</reference>
<name>A0A0A2VMC8_PARBA</name>
<proteinExistence type="predicted"/>
<dbReference type="eggNOG" id="ENOG502RQ1R">
    <property type="taxonomic scope" value="Eukaryota"/>
</dbReference>
<dbReference type="HOGENOM" id="CLU_2528079_0_0_1"/>
<gene>
    <name evidence="1" type="ORF">PAAG_11183</name>
</gene>
<organism evidence="1 2">
    <name type="scientific">Paracoccidioides lutzii (strain ATCC MYA-826 / Pb01)</name>
    <name type="common">Paracoccidioides brasiliensis</name>
    <dbReference type="NCBI Taxonomy" id="502779"/>
    <lineage>
        <taxon>Eukaryota</taxon>
        <taxon>Fungi</taxon>
        <taxon>Dikarya</taxon>
        <taxon>Ascomycota</taxon>
        <taxon>Pezizomycotina</taxon>
        <taxon>Eurotiomycetes</taxon>
        <taxon>Eurotiomycetidae</taxon>
        <taxon>Onygenales</taxon>
        <taxon>Ajellomycetaceae</taxon>
        <taxon>Paracoccidioides</taxon>
    </lineage>
</organism>
<dbReference type="VEuPathDB" id="FungiDB:PAAG_11183"/>
<dbReference type="RefSeq" id="XP_002797004.2">
    <property type="nucleotide sequence ID" value="XM_002796958.2"/>
</dbReference>
<evidence type="ECO:0000313" key="2">
    <source>
        <dbReference type="Proteomes" id="UP000002059"/>
    </source>
</evidence>
<protein>
    <submittedName>
        <fullName evidence="1">Uncharacterized protein</fullName>
    </submittedName>
</protein>
<evidence type="ECO:0000313" key="1">
    <source>
        <dbReference type="EMBL" id="KGQ02009.1"/>
    </source>
</evidence>
<sequence>MVSAKGTENGCWLQNVEDNVTGNMECRKRQRSDIHQFNTDYIRSLRRWIGKDETRNIEDKKGIRLTKTSSKLLARLLLDRIDSR</sequence>
<accession>A0A0A2VMC8</accession>
<dbReference type="GeneID" id="9100591"/>
<dbReference type="EMBL" id="KN293993">
    <property type="protein sequence ID" value="KGQ02009.1"/>
    <property type="molecule type" value="Genomic_DNA"/>
</dbReference>
<dbReference type="Proteomes" id="UP000002059">
    <property type="component" value="Partially assembled WGS sequence"/>
</dbReference>